<dbReference type="GO" id="GO:0046872">
    <property type="term" value="F:metal ion binding"/>
    <property type="evidence" value="ECO:0007669"/>
    <property type="project" value="UniProtKB-KW"/>
</dbReference>
<dbReference type="SFLD" id="SFLDG01136">
    <property type="entry name" value="C1.6:_Phosphoserine_Phosphatas"/>
    <property type="match status" value="1"/>
</dbReference>
<dbReference type="InterPro" id="IPR050793">
    <property type="entry name" value="CMP-NeuNAc_synthase"/>
</dbReference>
<feature type="binding site" evidence="7">
    <location>
        <position position="115"/>
    </location>
    <ligand>
        <name>Mg(2+)</name>
        <dbReference type="ChEBI" id="CHEBI:18420"/>
    </ligand>
</feature>
<dbReference type="GO" id="GO:0016788">
    <property type="term" value="F:hydrolase activity, acting on ester bonds"/>
    <property type="evidence" value="ECO:0007669"/>
    <property type="project" value="InterPro"/>
</dbReference>
<dbReference type="InterPro" id="IPR010023">
    <property type="entry name" value="KdsC_fam"/>
</dbReference>
<protein>
    <submittedName>
        <fullName evidence="8">HAD-IIIA family hydrolase</fullName>
    </submittedName>
</protein>
<dbReference type="EMBL" id="RXYK01000001">
    <property type="protein sequence ID" value="RTY39845.1"/>
    <property type="molecule type" value="Genomic_DNA"/>
</dbReference>
<organism evidence="8 9">
    <name type="scientific">Chlorobium phaeovibrioides</name>
    <dbReference type="NCBI Taxonomy" id="1094"/>
    <lineage>
        <taxon>Bacteria</taxon>
        <taxon>Pseudomonadati</taxon>
        <taxon>Chlorobiota</taxon>
        <taxon>Chlorobiia</taxon>
        <taxon>Chlorobiales</taxon>
        <taxon>Chlorobiaceae</taxon>
        <taxon>Chlorobium/Pelodictyon group</taxon>
        <taxon>Chlorobium</taxon>
    </lineage>
</organism>
<comment type="caution">
    <text evidence="8">The sequence shown here is derived from an EMBL/GenBank/DDBJ whole genome shotgun (WGS) entry which is preliminary data.</text>
</comment>
<dbReference type="InterPro" id="IPR023214">
    <property type="entry name" value="HAD_sf"/>
</dbReference>
<dbReference type="GO" id="GO:0008781">
    <property type="term" value="F:N-acylneuraminate cytidylyltransferase activity"/>
    <property type="evidence" value="ECO:0007669"/>
    <property type="project" value="TreeGrafter"/>
</dbReference>
<dbReference type="Proteomes" id="UP000279908">
    <property type="component" value="Unassembled WGS sequence"/>
</dbReference>
<comment type="similarity">
    <text evidence="2">Belongs to the KdsC family.</text>
</comment>
<evidence type="ECO:0000256" key="7">
    <source>
        <dbReference type="PIRSR" id="PIRSR006118-2"/>
    </source>
</evidence>
<feature type="binding site" evidence="7">
    <location>
        <position position="22"/>
    </location>
    <ligand>
        <name>Mg(2+)</name>
        <dbReference type="ChEBI" id="CHEBI:18420"/>
    </ligand>
</feature>
<evidence type="ECO:0000256" key="2">
    <source>
        <dbReference type="ARBA" id="ARBA00005893"/>
    </source>
</evidence>
<proteinExistence type="inferred from homology"/>
<sequence length="174" mass="19385">MPSLTQESLVRRACRIKLLISDNDGVFTDNGVYYGESGEVMKRYSIRDGMGVERLRHEGIETAIMTGEVSPSLMKRAEKLKIQRLYLGVKDKGAKLIEVLRETGLELRELAYIGDDVNDVEIMEAIAAEGLTACPRDATGFVMPLAHYRCEADGGDGAFRDFAEWLLRLRLQAG</sequence>
<reference evidence="8 9" key="1">
    <citation type="submission" date="2018-12" db="EMBL/GenBank/DDBJ databases">
        <authorList>
            <person name="Lunina O.N."/>
            <person name="Grouzdev D.S."/>
            <person name="Gorlenko V.M."/>
            <person name="Savvichev A.S."/>
        </authorList>
    </citation>
    <scope>NUCLEOTIDE SEQUENCE [LARGE SCALE GENOMIC DNA]</scope>
    <source>
        <strain evidence="8 9">BrKhr-17</strain>
    </source>
</reference>
<keyword evidence="4 7" id="KW-0479">Metal-binding</keyword>
<dbReference type="PIRSF" id="PIRSF006118">
    <property type="entry name" value="KDO8-P_Ptase"/>
    <property type="match status" value="1"/>
</dbReference>
<evidence type="ECO:0000313" key="9">
    <source>
        <dbReference type="Proteomes" id="UP000279908"/>
    </source>
</evidence>
<evidence type="ECO:0000256" key="5">
    <source>
        <dbReference type="ARBA" id="ARBA00022801"/>
    </source>
</evidence>
<accession>A0A3S0NK87</accession>
<comment type="subunit">
    <text evidence="3">Homotetramer.</text>
</comment>
<keyword evidence="5 8" id="KW-0378">Hydrolase</keyword>
<evidence type="ECO:0000256" key="6">
    <source>
        <dbReference type="ARBA" id="ARBA00022842"/>
    </source>
</evidence>
<evidence type="ECO:0000256" key="1">
    <source>
        <dbReference type="ARBA" id="ARBA00001946"/>
    </source>
</evidence>
<dbReference type="SFLD" id="SFLDS00003">
    <property type="entry name" value="Haloacid_Dehalogenase"/>
    <property type="match status" value="1"/>
</dbReference>
<dbReference type="CDD" id="cd01630">
    <property type="entry name" value="HAD_KDO-like"/>
    <property type="match status" value="1"/>
</dbReference>
<gene>
    <name evidence="8" type="ORF">EKD02_00155</name>
</gene>
<keyword evidence="6 7" id="KW-0460">Magnesium</keyword>
<evidence type="ECO:0000256" key="3">
    <source>
        <dbReference type="ARBA" id="ARBA00011881"/>
    </source>
</evidence>
<dbReference type="SUPFAM" id="SSF56784">
    <property type="entry name" value="HAD-like"/>
    <property type="match status" value="1"/>
</dbReference>
<dbReference type="PANTHER" id="PTHR21485:SF3">
    <property type="entry name" value="N-ACYLNEURAMINATE CYTIDYLYLTRANSFERASE"/>
    <property type="match status" value="1"/>
</dbReference>
<dbReference type="NCBIfam" id="TIGR01670">
    <property type="entry name" value="KdsC-phosphatas"/>
    <property type="match status" value="1"/>
</dbReference>
<dbReference type="AlphaFoldDB" id="A0A3S0NK87"/>
<evidence type="ECO:0000256" key="4">
    <source>
        <dbReference type="ARBA" id="ARBA00022723"/>
    </source>
</evidence>
<dbReference type="Gene3D" id="3.40.50.1000">
    <property type="entry name" value="HAD superfamily/HAD-like"/>
    <property type="match status" value="1"/>
</dbReference>
<comment type="cofactor">
    <cofactor evidence="1 7">
        <name>Mg(2+)</name>
        <dbReference type="ChEBI" id="CHEBI:18420"/>
    </cofactor>
</comment>
<evidence type="ECO:0000313" key="8">
    <source>
        <dbReference type="EMBL" id="RTY39845.1"/>
    </source>
</evidence>
<name>A0A3S0NK87_CHLPH</name>
<dbReference type="InterPro" id="IPR036412">
    <property type="entry name" value="HAD-like_sf"/>
</dbReference>
<feature type="binding site" evidence="7">
    <location>
        <position position="24"/>
    </location>
    <ligand>
        <name>substrate</name>
    </ligand>
</feature>
<dbReference type="RefSeq" id="WP_126383220.1">
    <property type="nucleotide sequence ID" value="NZ_RXYK01000001.1"/>
</dbReference>
<dbReference type="PANTHER" id="PTHR21485">
    <property type="entry name" value="HAD SUPERFAMILY MEMBERS CMAS AND KDSC"/>
    <property type="match status" value="1"/>
</dbReference>
<dbReference type="SFLD" id="SFLDG01138">
    <property type="entry name" value="C1.6.2:_Deoxy-d-mannose-octulo"/>
    <property type="match status" value="1"/>
</dbReference>